<dbReference type="InterPro" id="IPR001091">
    <property type="entry name" value="RM_Methyltransferase"/>
</dbReference>
<dbReference type="EC" id="2.1.1.-" evidence="8"/>
<dbReference type="PROSITE" id="PS00093">
    <property type="entry name" value="N4_MTASE"/>
    <property type="match status" value="1"/>
</dbReference>
<dbReference type="InterPro" id="IPR017985">
    <property type="entry name" value="MeTrfase_CN4_CS"/>
</dbReference>
<evidence type="ECO:0000256" key="7">
    <source>
        <dbReference type="ARBA" id="ARBA00049120"/>
    </source>
</evidence>
<keyword evidence="2 10" id="KW-0489">Methyltransferase</keyword>
<dbReference type="Proteomes" id="UP001594288">
    <property type="component" value="Unassembled WGS sequence"/>
</dbReference>
<dbReference type="Pfam" id="PF01555">
    <property type="entry name" value="N6_N4_Mtase"/>
    <property type="match status" value="1"/>
</dbReference>
<evidence type="ECO:0000256" key="2">
    <source>
        <dbReference type="ARBA" id="ARBA00022603"/>
    </source>
</evidence>
<comment type="catalytic activity">
    <reaction evidence="7">
        <text>a 2'-deoxycytidine in DNA + S-adenosyl-L-methionine = an N(4)-methyl-2'-deoxycytidine in DNA + S-adenosyl-L-homocysteine + H(+)</text>
        <dbReference type="Rhea" id="RHEA:16857"/>
        <dbReference type="Rhea" id="RHEA-COMP:11369"/>
        <dbReference type="Rhea" id="RHEA-COMP:13674"/>
        <dbReference type="ChEBI" id="CHEBI:15378"/>
        <dbReference type="ChEBI" id="CHEBI:57856"/>
        <dbReference type="ChEBI" id="CHEBI:59789"/>
        <dbReference type="ChEBI" id="CHEBI:85452"/>
        <dbReference type="ChEBI" id="CHEBI:137933"/>
        <dbReference type="EC" id="2.1.1.113"/>
    </reaction>
</comment>
<dbReference type="PRINTS" id="PR00508">
    <property type="entry name" value="S21N4MTFRASE"/>
</dbReference>
<evidence type="ECO:0000256" key="6">
    <source>
        <dbReference type="ARBA" id="ARBA00023125"/>
    </source>
</evidence>
<evidence type="ECO:0000313" key="10">
    <source>
        <dbReference type="EMBL" id="MFC1799287.1"/>
    </source>
</evidence>
<organism evidence="10 11">
    <name type="scientific">Eiseniibacteriota bacterium</name>
    <dbReference type="NCBI Taxonomy" id="2212470"/>
    <lineage>
        <taxon>Bacteria</taxon>
        <taxon>Candidatus Eiseniibacteriota</taxon>
    </lineage>
</organism>
<dbReference type="InterPro" id="IPR002941">
    <property type="entry name" value="DNA_methylase_N4/N6"/>
</dbReference>
<keyword evidence="3" id="KW-0808">Transferase</keyword>
<evidence type="ECO:0000256" key="4">
    <source>
        <dbReference type="ARBA" id="ARBA00022691"/>
    </source>
</evidence>
<keyword evidence="6" id="KW-0238">DNA-binding</keyword>
<dbReference type="GO" id="GO:0008168">
    <property type="term" value="F:methyltransferase activity"/>
    <property type="evidence" value="ECO:0007669"/>
    <property type="project" value="UniProtKB-KW"/>
</dbReference>
<sequence length="473" mass="55347">MAKSDLVTVKEAANLVGKAVHNIRYYLAYERIGKFNQDGQRITGRAKSGELRVSLSELRTFIGLMNRGIDKHHRAGLHADLGFYDLAERERTKHVHRLHPYLGKFIPQLVEWFLRRYFAENDIILDPFLGSGTTLVQANELGMNAVGVDVSEFNCRIARVKTEKYDIAAVKREVSLAEKELTAFSRRLVDGEDAEDTFFPEQPIEELKKLLLSEVRSDYLKEWFAERTLYEMMYYKRLIRHSEHRDLLTVLLSRAVRSARLIPHYDLARPKRPIEAGVEYWCRKHNRYCIPIEQLLVKIHAYSMDTIRRLELFDRLRTDKHVEVIQGDSRAVNLTSALRRTPLKGRKIDGVFTSPPYVGQIDYHDQHVYAYELFDIPRNDDLEIGPKRSGVSKRAREDYIVGISDVLRRARKFMKQDAKIFVVANDRLNLYPEIAKRSKLRIVDEFKRAVTKRTEQGDNPYHESIFHMEKERR</sequence>
<keyword evidence="5" id="KW-0680">Restriction system</keyword>
<dbReference type="InterPro" id="IPR029063">
    <property type="entry name" value="SAM-dependent_MTases_sf"/>
</dbReference>
<dbReference type="Gene3D" id="3.40.50.150">
    <property type="entry name" value="Vaccinia Virus protein VP39"/>
    <property type="match status" value="2"/>
</dbReference>
<evidence type="ECO:0000256" key="5">
    <source>
        <dbReference type="ARBA" id="ARBA00022747"/>
    </source>
</evidence>
<evidence type="ECO:0000256" key="8">
    <source>
        <dbReference type="RuleBase" id="RU362026"/>
    </source>
</evidence>
<proteinExistence type="inferred from homology"/>
<dbReference type="EMBL" id="JBHPEI010000001">
    <property type="protein sequence ID" value="MFC1799287.1"/>
    <property type="molecule type" value="Genomic_DNA"/>
</dbReference>
<protein>
    <recommendedName>
        <fullName evidence="8">Methyltransferase</fullName>
        <ecNumber evidence="8">2.1.1.-</ecNumber>
    </recommendedName>
</protein>
<evidence type="ECO:0000259" key="9">
    <source>
        <dbReference type="Pfam" id="PF01555"/>
    </source>
</evidence>
<name>A0ABV6YMZ2_UNCEI</name>
<evidence type="ECO:0000256" key="1">
    <source>
        <dbReference type="ARBA" id="ARBA00010203"/>
    </source>
</evidence>
<dbReference type="SUPFAM" id="SSF53335">
    <property type="entry name" value="S-adenosyl-L-methionine-dependent methyltransferases"/>
    <property type="match status" value="3"/>
</dbReference>
<comment type="similarity">
    <text evidence="1">Belongs to the N(4)/N(6)-methyltransferase family. N(4) subfamily.</text>
</comment>
<comment type="caution">
    <text evidence="10">The sequence shown here is derived from an EMBL/GenBank/DDBJ whole genome shotgun (WGS) entry which is preliminary data.</text>
</comment>
<evidence type="ECO:0000313" key="11">
    <source>
        <dbReference type="Proteomes" id="UP001594288"/>
    </source>
</evidence>
<reference evidence="10 11" key="1">
    <citation type="submission" date="2024-09" db="EMBL/GenBank/DDBJ databases">
        <authorList>
            <person name="D'Angelo T."/>
        </authorList>
    </citation>
    <scope>NUCLEOTIDE SEQUENCE [LARGE SCALE GENOMIC DNA]</scope>
    <source>
        <strain evidence="10">SAG AM-311-F02</strain>
    </source>
</reference>
<evidence type="ECO:0000256" key="3">
    <source>
        <dbReference type="ARBA" id="ARBA00022679"/>
    </source>
</evidence>
<accession>A0ABV6YMZ2</accession>
<gene>
    <name evidence="10" type="ORF">ACFL2Z_00030</name>
</gene>
<dbReference type="GO" id="GO:0032259">
    <property type="term" value="P:methylation"/>
    <property type="evidence" value="ECO:0007669"/>
    <property type="project" value="UniProtKB-KW"/>
</dbReference>
<keyword evidence="11" id="KW-1185">Reference proteome</keyword>
<keyword evidence="4" id="KW-0949">S-adenosyl-L-methionine</keyword>
<feature type="domain" description="DNA methylase N-4/N-6" evidence="9">
    <location>
        <begin position="103"/>
        <end position="158"/>
    </location>
</feature>